<dbReference type="Proteomes" id="UP000244519">
    <property type="component" value="Chromosome"/>
</dbReference>
<accession>A0A2U8BR95</accession>
<feature type="chain" id="PRO_5015875472" description="Outer membrane protein beta-barrel domain-containing protein" evidence="1">
    <location>
        <begin position="23"/>
        <end position="206"/>
    </location>
</feature>
<dbReference type="EMBL" id="CP025989">
    <property type="protein sequence ID" value="AWD32866.1"/>
    <property type="molecule type" value="Genomic_DNA"/>
</dbReference>
<feature type="signal peptide" evidence="1">
    <location>
        <begin position="1"/>
        <end position="22"/>
    </location>
</feature>
<protein>
    <recommendedName>
        <fullName evidence="4">Outer membrane protein beta-barrel domain-containing protein</fullName>
    </recommendedName>
</protein>
<evidence type="ECO:0000313" key="2">
    <source>
        <dbReference type="EMBL" id="AWD32866.1"/>
    </source>
</evidence>
<name>A0A2U8BR95_9RICK</name>
<gene>
    <name evidence="2" type="ORF">Fsol_00053</name>
</gene>
<keyword evidence="3" id="KW-1185">Reference proteome</keyword>
<evidence type="ECO:0008006" key="4">
    <source>
        <dbReference type="Google" id="ProtNLM"/>
    </source>
</evidence>
<evidence type="ECO:0000256" key="1">
    <source>
        <dbReference type="SAM" id="SignalP"/>
    </source>
</evidence>
<reference evidence="2 3" key="1">
    <citation type="journal article" date="2018" name="Genome Biol. Evol.">
        <title>The Genome Sequence of "Candidatus Fokinia solitaria": Insights on Reductive Evolution in Rickettsiales.</title>
        <authorList>
            <person name="Floriano A.M."/>
            <person name="Castelli M."/>
            <person name="Krenek S."/>
            <person name="Berendonk T.U."/>
            <person name="Bazzocchi C."/>
            <person name="Petroni G."/>
            <person name="Sassera D."/>
        </authorList>
    </citation>
    <scope>NUCLEOTIDE SEQUENCE [LARGE SCALE GENOMIC DNA]</scope>
    <source>
        <strain evidence="2">Rio ETE_ALG 3VII</strain>
    </source>
</reference>
<dbReference type="AlphaFoldDB" id="A0A2U8BR95"/>
<organism evidence="2 3">
    <name type="scientific">Candidatus Fokinia solitaria</name>
    <dbReference type="NCBI Taxonomy" id="1802984"/>
    <lineage>
        <taxon>Bacteria</taxon>
        <taxon>Pseudomonadati</taxon>
        <taxon>Pseudomonadota</taxon>
        <taxon>Alphaproteobacteria</taxon>
        <taxon>Rickettsiales</taxon>
        <taxon>Candidatus Midichloriaceae</taxon>
        <taxon>Candidatus Fokinia</taxon>
    </lineage>
</organism>
<evidence type="ECO:0000313" key="3">
    <source>
        <dbReference type="Proteomes" id="UP000244519"/>
    </source>
</evidence>
<sequence length="206" mass="22762">MLFIINIAALLLSAIHTQYSSADSKIDISAIESTEQIQHDAPSVRCFEAGLDLRSASSTQPQRGQLGIDMSYNSLQWPFHHDKGLILGTIGLTYMYDHSASNPSNWLGIKFTASGLKKITDMYSFGVFIGGSISKGFGCNSVSEADKKDVSTLYPFDIGLRMQFYKLGVQFGTYTYIGDDYSIINDSKNTQESLSLPLYGRIFVSF</sequence>
<keyword evidence="1" id="KW-0732">Signal</keyword>
<proteinExistence type="predicted"/>
<dbReference type="KEGG" id="fso:Fsol_00053"/>